<evidence type="ECO:0008006" key="3">
    <source>
        <dbReference type="Google" id="ProtNLM"/>
    </source>
</evidence>
<gene>
    <name evidence="1" type="ORF">GRI69_11785</name>
</gene>
<evidence type="ECO:0000313" key="1">
    <source>
        <dbReference type="EMBL" id="MXO48938.1"/>
    </source>
</evidence>
<accession>A0A844XVE8</accession>
<name>A0A844XVE8_9SPHN</name>
<evidence type="ECO:0000313" key="2">
    <source>
        <dbReference type="Proteomes" id="UP000448199"/>
    </source>
</evidence>
<dbReference type="RefSeq" id="WP_160728475.1">
    <property type="nucleotide sequence ID" value="NZ_WTYC01000006.1"/>
</dbReference>
<dbReference type="EMBL" id="WTYC01000006">
    <property type="protein sequence ID" value="MXO48938.1"/>
    <property type="molecule type" value="Genomic_DNA"/>
</dbReference>
<dbReference type="AlphaFoldDB" id="A0A844XVE8"/>
<dbReference type="PROSITE" id="PS51257">
    <property type="entry name" value="PROKAR_LIPOPROTEIN"/>
    <property type="match status" value="1"/>
</dbReference>
<keyword evidence="2" id="KW-1185">Reference proteome</keyword>
<dbReference type="Proteomes" id="UP000448199">
    <property type="component" value="Unassembled WGS sequence"/>
</dbReference>
<comment type="caution">
    <text evidence="1">The sequence shown here is derived from an EMBL/GenBank/DDBJ whole genome shotgun (WGS) entry which is preliminary data.</text>
</comment>
<reference evidence="1 2" key="1">
    <citation type="submission" date="2019-12" db="EMBL/GenBank/DDBJ databases">
        <title>Genomic-based taxomic classification of the family Erythrobacteraceae.</title>
        <authorList>
            <person name="Xu L."/>
        </authorList>
    </citation>
    <scope>NUCLEOTIDE SEQUENCE [LARGE SCALE GENOMIC DNA]</scope>
    <source>
        <strain evidence="1 2">DSM 17792</strain>
    </source>
</reference>
<proteinExistence type="predicted"/>
<organism evidence="1 2">
    <name type="scientific">Qipengyuania vulgaris</name>
    <dbReference type="NCBI Taxonomy" id="291985"/>
    <lineage>
        <taxon>Bacteria</taxon>
        <taxon>Pseudomonadati</taxon>
        <taxon>Pseudomonadota</taxon>
        <taxon>Alphaproteobacteria</taxon>
        <taxon>Sphingomonadales</taxon>
        <taxon>Erythrobacteraceae</taxon>
        <taxon>Qipengyuania</taxon>
    </lineage>
</organism>
<protein>
    <recommendedName>
        <fullName evidence="3">Lipoprotein</fullName>
    </recommendedName>
</protein>
<sequence length="153" mass="16528">MIKVKGCIGLVVVGVVGLGGCSSEEAATGAVDQPIPSNSIALNCAHQEGSTQYVITPGEQQISEWRPIERELKPLCDGDHVCNFQQDEYIYGVSTDHDRYFGTFDMSVVFDRRGGTFHHRLSSGSSAALAGTIMDLSGTCSKIETLPLEELKF</sequence>